<evidence type="ECO:0000313" key="2">
    <source>
        <dbReference type="EMBL" id="PNG26727.1"/>
    </source>
</evidence>
<accession>A0A2J7TJ14</accession>
<feature type="region of interest" description="Disordered" evidence="1">
    <location>
        <begin position="39"/>
        <end position="62"/>
    </location>
</feature>
<gene>
    <name evidence="2" type="ORF">CR492_06985</name>
</gene>
<comment type="caution">
    <text evidence="2">The sequence shown here is derived from an EMBL/GenBank/DDBJ whole genome shotgun (WGS) entry which is preliminary data.</text>
</comment>
<dbReference type="EMBL" id="PDZR01000005">
    <property type="protein sequence ID" value="PNG26727.1"/>
    <property type="molecule type" value="Genomic_DNA"/>
</dbReference>
<evidence type="ECO:0000256" key="1">
    <source>
        <dbReference type="SAM" id="MobiDB-lite"/>
    </source>
</evidence>
<evidence type="ECO:0000313" key="3">
    <source>
        <dbReference type="Proteomes" id="UP000236286"/>
    </source>
</evidence>
<dbReference type="AlphaFoldDB" id="A0A2J7TJ14"/>
<reference evidence="2 3" key="1">
    <citation type="submission" date="2017-10" db="EMBL/GenBank/DDBJ databases">
        <title>Genome announcement of Methylocella silvestris TVC from permafrost.</title>
        <authorList>
            <person name="Wang J."/>
            <person name="Geng K."/>
            <person name="Ul-Haque F."/>
            <person name="Crombie A.T."/>
            <person name="Street L.E."/>
            <person name="Wookey P.A."/>
            <person name="Murrell J.C."/>
            <person name="Pratscher J."/>
        </authorList>
    </citation>
    <scope>NUCLEOTIDE SEQUENCE [LARGE SCALE GENOMIC DNA]</scope>
    <source>
        <strain evidence="2 3">TVC</strain>
    </source>
</reference>
<sequence>MVSCGAWAHRLRGAESSSTRTSLQEFWLNLADGGNGAFPTKRTERLHSRHRRRSVQFAAERV</sequence>
<protein>
    <submittedName>
        <fullName evidence="2">Uncharacterized protein</fullName>
    </submittedName>
</protein>
<name>A0A2J7TJ14_METSI</name>
<organism evidence="2 3">
    <name type="scientific">Methylocella silvestris</name>
    <dbReference type="NCBI Taxonomy" id="199596"/>
    <lineage>
        <taxon>Bacteria</taxon>
        <taxon>Pseudomonadati</taxon>
        <taxon>Pseudomonadota</taxon>
        <taxon>Alphaproteobacteria</taxon>
        <taxon>Hyphomicrobiales</taxon>
        <taxon>Beijerinckiaceae</taxon>
        <taxon>Methylocella</taxon>
    </lineage>
</organism>
<proteinExistence type="predicted"/>
<dbReference type="Proteomes" id="UP000236286">
    <property type="component" value="Unassembled WGS sequence"/>
</dbReference>